<keyword evidence="2" id="KW-1185">Reference proteome</keyword>
<comment type="caution">
    <text evidence="1">The sequence shown here is derived from an EMBL/GenBank/DDBJ whole genome shotgun (WGS) entry which is preliminary data.</text>
</comment>
<accession>A0ABS5QSL9</accession>
<dbReference type="EMBL" id="JAAMFJ010000001">
    <property type="protein sequence ID" value="MBS9336193.1"/>
    <property type="molecule type" value="Genomic_DNA"/>
</dbReference>
<gene>
    <name evidence="1" type="ORF">G6R28_02975</name>
</gene>
<evidence type="ECO:0000313" key="2">
    <source>
        <dbReference type="Proteomes" id="UP000735205"/>
    </source>
</evidence>
<sequence length="244" mass="27506">MLNQATLKQVEKQYQDYPQALRKIQAVQACLQALDQQTLPEKPLPKLLYSERQLLREPGLLALDEAFGDLRQTLIEQYGVWFLPNQQLIADLLLFAKGRPIVELMAGNALLTAAFKKAGANAKAVDTLDWLGQDNERPLPWTKVYEQDARAAVLEAIQAVSQGQQEKLPLFIMAWAPNTTEDDWRVLEALRESGQLFDLVVIGEKGPDTNSARFWQSAKLTKPAALNAHYQPFDDFQDAIYLAK</sequence>
<dbReference type="GO" id="GO:0008168">
    <property type="term" value="F:methyltransferase activity"/>
    <property type="evidence" value="ECO:0007669"/>
    <property type="project" value="UniProtKB-KW"/>
</dbReference>
<evidence type="ECO:0000313" key="1">
    <source>
        <dbReference type="EMBL" id="MBS9336193.1"/>
    </source>
</evidence>
<dbReference type="GO" id="GO:0032259">
    <property type="term" value="P:methylation"/>
    <property type="evidence" value="ECO:0007669"/>
    <property type="project" value="UniProtKB-KW"/>
</dbReference>
<dbReference type="Proteomes" id="UP000735205">
    <property type="component" value="Unassembled WGS sequence"/>
</dbReference>
<protein>
    <submittedName>
        <fullName evidence="1">SAM-dependent methyltransferase</fullName>
    </submittedName>
</protein>
<name>A0ABS5QSL9_9LACO</name>
<dbReference type="RefSeq" id="WP_213792738.1">
    <property type="nucleotide sequence ID" value="NZ_JAAMFJ010000001.1"/>
</dbReference>
<organism evidence="1 2">
    <name type="scientific">Fructobacillus papyrifericola</name>
    <dbReference type="NCBI Taxonomy" id="2713172"/>
    <lineage>
        <taxon>Bacteria</taxon>
        <taxon>Bacillati</taxon>
        <taxon>Bacillota</taxon>
        <taxon>Bacilli</taxon>
        <taxon>Lactobacillales</taxon>
        <taxon>Lactobacillaceae</taxon>
        <taxon>Fructobacillus</taxon>
    </lineage>
</organism>
<reference evidence="1 2" key="1">
    <citation type="submission" date="2020-02" db="EMBL/GenBank/DDBJ databases">
        <title>Fructobacillus sp. isolated from paper mulberry of Taiwan.</title>
        <authorList>
            <person name="Lin S.-T."/>
        </authorList>
    </citation>
    <scope>NUCLEOTIDE SEQUENCE [LARGE SCALE GENOMIC DNA]</scope>
    <source>
        <strain evidence="1 2">M1-21</strain>
    </source>
</reference>
<keyword evidence="1" id="KW-0808">Transferase</keyword>
<keyword evidence="1" id="KW-0489">Methyltransferase</keyword>
<proteinExistence type="predicted"/>